<evidence type="ECO:0000256" key="3">
    <source>
        <dbReference type="RuleBase" id="RU367091"/>
    </source>
</evidence>
<dbReference type="SUPFAM" id="SSF48452">
    <property type="entry name" value="TPR-like"/>
    <property type="match status" value="1"/>
</dbReference>
<dbReference type="InterPro" id="IPR019734">
    <property type="entry name" value="TPR_rpt"/>
</dbReference>
<keyword evidence="1" id="KW-0677">Repeat</keyword>
<comment type="subcellular location">
    <subcellularLocation>
        <location evidence="3">Endoplasmic reticulum membrane</location>
        <topology evidence="3">Peripheral membrane protein</topology>
        <orientation evidence="3">Cytoplasmic side</orientation>
    </subcellularLocation>
</comment>
<dbReference type="STRING" id="91626.A0A0C9ML35"/>
<organism evidence="5">
    <name type="scientific">Mucor ambiguus</name>
    <dbReference type="NCBI Taxonomy" id="91626"/>
    <lineage>
        <taxon>Eukaryota</taxon>
        <taxon>Fungi</taxon>
        <taxon>Fungi incertae sedis</taxon>
        <taxon>Mucoromycota</taxon>
        <taxon>Mucoromycotina</taxon>
        <taxon>Mucoromycetes</taxon>
        <taxon>Mucorales</taxon>
        <taxon>Mucorineae</taxon>
        <taxon>Mucoraceae</taxon>
        <taxon>Mucor</taxon>
    </lineage>
</organism>
<evidence type="ECO:0000313" key="5">
    <source>
        <dbReference type="EMBL" id="GAN02568.1"/>
    </source>
</evidence>
<feature type="domain" description="EMC2 TPR-like" evidence="4">
    <location>
        <begin position="87"/>
        <end position="194"/>
    </location>
</feature>
<protein>
    <recommendedName>
        <fullName evidence="3">ER membrane protein complex subunit 2</fullName>
    </recommendedName>
</protein>
<comment type="function">
    <text evidence="3">Part of the endoplasmic reticulum membrane protein complex (EMC) that enables the energy-independent insertion into endoplasmic reticulum membranes of newly synthesized membrane proteins.</text>
</comment>
<dbReference type="OrthoDB" id="124397at2759"/>
<sequence length="273" mass="31870">MSKFNHKEAAEELQHYRLTNERSSEKVCLLGARLIKDNYTAKLGDAIWPFYEQVAIAALDMQDFPLAEACIDKLKARFTEKSLRFRRLLGMRFEAQGKLDEAQEVYDTILQEDDTNMLASKRQIALLKTRNKETEMIEALTNYLDTYYDDHEAWLELCDVYLSKYMYDQAAYCCEEIIILQPSNHVFFLKYAEILYTLNHLPLALKHYCKVLELCIDNVRALYGLQLCASKLLTSNEVDHAYDLQALATERLLEVYKKEPESIKKIVQDYLSN</sequence>
<gene>
    <name evidence="5" type="ORF">MAM1_0024d02012</name>
</gene>
<keyword evidence="3" id="KW-0472">Membrane</keyword>
<keyword evidence="2" id="KW-0802">TPR repeat</keyword>
<evidence type="ECO:0000313" key="6">
    <source>
        <dbReference type="Proteomes" id="UP000053815"/>
    </source>
</evidence>
<keyword evidence="3" id="KW-0256">Endoplasmic reticulum</keyword>
<dbReference type="Proteomes" id="UP000053815">
    <property type="component" value="Unassembled WGS sequence"/>
</dbReference>
<dbReference type="Gene3D" id="1.25.40.10">
    <property type="entry name" value="Tetratricopeptide repeat domain"/>
    <property type="match status" value="1"/>
</dbReference>
<dbReference type="SMART" id="SM00028">
    <property type="entry name" value="TPR"/>
    <property type="match status" value="3"/>
</dbReference>
<accession>A0A0C9ML35</accession>
<reference evidence="5" key="1">
    <citation type="submission" date="2014-09" db="EMBL/GenBank/DDBJ databases">
        <title>Draft genome sequence of an oleaginous Mucoromycotina fungus Mucor ambiguus NBRC6742.</title>
        <authorList>
            <person name="Takeda I."/>
            <person name="Yamane N."/>
            <person name="Morita T."/>
            <person name="Tamano K."/>
            <person name="Machida M."/>
            <person name="Baker S."/>
            <person name="Koike H."/>
        </authorList>
    </citation>
    <scope>NUCLEOTIDE SEQUENCE</scope>
    <source>
        <strain evidence="5">NBRC 6742</strain>
    </source>
</reference>
<dbReference type="InterPro" id="IPR011990">
    <property type="entry name" value="TPR-like_helical_dom_sf"/>
</dbReference>
<evidence type="ECO:0000256" key="2">
    <source>
        <dbReference type="ARBA" id="ARBA00022803"/>
    </source>
</evidence>
<dbReference type="GO" id="GO:0072546">
    <property type="term" value="C:EMC complex"/>
    <property type="evidence" value="ECO:0007669"/>
    <property type="project" value="UniProtKB-UniRule"/>
</dbReference>
<dbReference type="PANTHER" id="PTHR12760">
    <property type="entry name" value="TETRATRICOPEPTIDE REPEAT PROTEIN"/>
    <property type="match status" value="1"/>
</dbReference>
<dbReference type="InterPro" id="IPR055217">
    <property type="entry name" value="TPR_EMC2"/>
</dbReference>
<proteinExistence type="inferred from homology"/>
<evidence type="ECO:0000256" key="1">
    <source>
        <dbReference type="ARBA" id="ARBA00022737"/>
    </source>
</evidence>
<dbReference type="InterPro" id="IPR039856">
    <property type="entry name" value="EMC2-like"/>
</dbReference>
<dbReference type="AlphaFoldDB" id="A0A0C9ML35"/>
<comment type="similarity">
    <text evidence="3">Belongs to the EMC2 family.</text>
</comment>
<evidence type="ECO:0000259" key="4">
    <source>
        <dbReference type="Pfam" id="PF22890"/>
    </source>
</evidence>
<comment type="subunit">
    <text evidence="3">Component of the ER membrane protein complex (EMC).</text>
</comment>
<dbReference type="Pfam" id="PF22890">
    <property type="entry name" value="TPR_EMC2"/>
    <property type="match status" value="1"/>
</dbReference>
<name>A0A0C9ML35_9FUNG</name>
<dbReference type="EMBL" id="DF836313">
    <property type="protein sequence ID" value="GAN02568.1"/>
    <property type="molecule type" value="Genomic_DNA"/>
</dbReference>
<keyword evidence="6" id="KW-1185">Reference proteome</keyword>